<proteinExistence type="predicted"/>
<dbReference type="AlphaFoldDB" id="X0WIX5"/>
<organism evidence="1">
    <name type="scientific">marine sediment metagenome</name>
    <dbReference type="NCBI Taxonomy" id="412755"/>
    <lineage>
        <taxon>unclassified sequences</taxon>
        <taxon>metagenomes</taxon>
        <taxon>ecological metagenomes</taxon>
    </lineage>
</organism>
<protein>
    <submittedName>
        <fullName evidence="1">Uncharacterized protein</fullName>
    </submittedName>
</protein>
<comment type="caution">
    <text evidence="1">The sequence shown here is derived from an EMBL/GenBank/DDBJ whole genome shotgun (WGS) entry which is preliminary data.</text>
</comment>
<sequence>ETVDSAVCAETGVAATRHAAIPTTVTVRAW</sequence>
<feature type="non-terminal residue" evidence="1">
    <location>
        <position position="1"/>
    </location>
</feature>
<name>X0WIX5_9ZZZZ</name>
<gene>
    <name evidence="1" type="ORF">S01H1_71876</name>
</gene>
<dbReference type="EMBL" id="BARS01047890">
    <property type="protein sequence ID" value="GAG30610.1"/>
    <property type="molecule type" value="Genomic_DNA"/>
</dbReference>
<reference evidence="1" key="1">
    <citation type="journal article" date="2014" name="Front. Microbiol.">
        <title>High frequency of phylogenetically diverse reductive dehalogenase-homologous genes in deep subseafloor sedimentary metagenomes.</title>
        <authorList>
            <person name="Kawai M."/>
            <person name="Futagami T."/>
            <person name="Toyoda A."/>
            <person name="Takaki Y."/>
            <person name="Nishi S."/>
            <person name="Hori S."/>
            <person name="Arai W."/>
            <person name="Tsubouchi T."/>
            <person name="Morono Y."/>
            <person name="Uchiyama I."/>
            <person name="Ito T."/>
            <person name="Fujiyama A."/>
            <person name="Inagaki F."/>
            <person name="Takami H."/>
        </authorList>
    </citation>
    <scope>NUCLEOTIDE SEQUENCE</scope>
    <source>
        <strain evidence="1">Expedition CK06-06</strain>
    </source>
</reference>
<accession>X0WIX5</accession>
<evidence type="ECO:0000313" key="1">
    <source>
        <dbReference type="EMBL" id="GAG30610.1"/>
    </source>
</evidence>